<protein>
    <submittedName>
        <fullName evidence="1">Uncharacterized protein</fullName>
    </submittedName>
</protein>
<proteinExistence type="predicted"/>
<dbReference type="EMBL" id="GBRH01224513">
    <property type="protein sequence ID" value="JAD73382.1"/>
    <property type="molecule type" value="Transcribed_RNA"/>
</dbReference>
<evidence type="ECO:0000313" key="1">
    <source>
        <dbReference type="EMBL" id="JAD73382.1"/>
    </source>
</evidence>
<sequence>MEHIQLSTLNIHYLLIPSQTYAANRNKEIYMLGNRWHIYVVGFI</sequence>
<accession>A0A0A9CPE7</accession>
<dbReference type="AlphaFoldDB" id="A0A0A9CPE7"/>
<reference evidence="1" key="2">
    <citation type="journal article" date="2015" name="Data Brief">
        <title>Shoot transcriptome of the giant reed, Arundo donax.</title>
        <authorList>
            <person name="Barrero R.A."/>
            <person name="Guerrero F.D."/>
            <person name="Moolhuijzen P."/>
            <person name="Goolsby J.A."/>
            <person name="Tidwell J."/>
            <person name="Bellgard S.E."/>
            <person name="Bellgard M.I."/>
        </authorList>
    </citation>
    <scope>NUCLEOTIDE SEQUENCE</scope>
    <source>
        <tissue evidence="1">Shoot tissue taken approximately 20 cm above the soil surface</tissue>
    </source>
</reference>
<organism evidence="1">
    <name type="scientific">Arundo donax</name>
    <name type="common">Giant reed</name>
    <name type="synonym">Donax arundinaceus</name>
    <dbReference type="NCBI Taxonomy" id="35708"/>
    <lineage>
        <taxon>Eukaryota</taxon>
        <taxon>Viridiplantae</taxon>
        <taxon>Streptophyta</taxon>
        <taxon>Embryophyta</taxon>
        <taxon>Tracheophyta</taxon>
        <taxon>Spermatophyta</taxon>
        <taxon>Magnoliopsida</taxon>
        <taxon>Liliopsida</taxon>
        <taxon>Poales</taxon>
        <taxon>Poaceae</taxon>
        <taxon>PACMAD clade</taxon>
        <taxon>Arundinoideae</taxon>
        <taxon>Arundineae</taxon>
        <taxon>Arundo</taxon>
    </lineage>
</organism>
<reference evidence="1" key="1">
    <citation type="submission" date="2014-09" db="EMBL/GenBank/DDBJ databases">
        <authorList>
            <person name="Magalhaes I.L.F."/>
            <person name="Oliveira U."/>
            <person name="Santos F.R."/>
            <person name="Vidigal T.H.D.A."/>
            <person name="Brescovit A.D."/>
            <person name="Santos A.J."/>
        </authorList>
    </citation>
    <scope>NUCLEOTIDE SEQUENCE</scope>
    <source>
        <tissue evidence="1">Shoot tissue taken approximately 20 cm above the soil surface</tissue>
    </source>
</reference>
<name>A0A0A9CPE7_ARUDO</name>